<keyword evidence="4" id="KW-1185">Reference proteome</keyword>
<evidence type="ECO:0000313" key="3">
    <source>
        <dbReference type="EMBL" id="CAG2159451.1"/>
    </source>
</evidence>
<organism evidence="3 4">
    <name type="scientific">Cupriavidus numazuensis</name>
    <dbReference type="NCBI Taxonomy" id="221992"/>
    <lineage>
        <taxon>Bacteria</taxon>
        <taxon>Pseudomonadati</taxon>
        <taxon>Pseudomonadota</taxon>
        <taxon>Betaproteobacteria</taxon>
        <taxon>Burkholderiales</taxon>
        <taxon>Burkholderiaceae</taxon>
        <taxon>Cupriavidus</taxon>
    </lineage>
</organism>
<feature type="compositionally biased region" description="Basic and acidic residues" evidence="1">
    <location>
        <begin position="70"/>
        <end position="85"/>
    </location>
</feature>
<comment type="caution">
    <text evidence="3">The sequence shown here is derived from an EMBL/GenBank/DDBJ whole genome shotgun (WGS) entry which is preliminary data.</text>
</comment>
<evidence type="ECO:0000256" key="1">
    <source>
        <dbReference type="SAM" id="MobiDB-lite"/>
    </source>
</evidence>
<dbReference type="Pfam" id="PF22513">
    <property type="entry name" value="FitA-like_RHH"/>
    <property type="match status" value="1"/>
</dbReference>
<name>A0ABN7QC06_9BURK</name>
<feature type="region of interest" description="Disordered" evidence="1">
    <location>
        <begin position="66"/>
        <end position="85"/>
    </location>
</feature>
<gene>
    <name evidence="3" type="ORF">LMG26411_06718</name>
</gene>
<dbReference type="InterPro" id="IPR010985">
    <property type="entry name" value="Ribbon_hlx_hlx"/>
</dbReference>
<evidence type="ECO:0000313" key="4">
    <source>
        <dbReference type="Proteomes" id="UP000672657"/>
    </source>
</evidence>
<proteinExistence type="predicted"/>
<feature type="domain" description="Antitoxin FitA-like ribbon-helix-helix" evidence="2">
    <location>
        <begin position="2"/>
        <end position="40"/>
    </location>
</feature>
<dbReference type="SUPFAM" id="SSF47598">
    <property type="entry name" value="Ribbon-helix-helix"/>
    <property type="match status" value="1"/>
</dbReference>
<accession>A0ABN7QC06</accession>
<sequence>MATLTIHNLPDETHRALRALAAAHCRSTEAEVCDILGRAVNPPERVRMGDALAQLGHRLGLTNADVETLEQTRDRTYAQPPKLHE</sequence>
<dbReference type="Gene3D" id="1.10.1220.10">
    <property type="entry name" value="Met repressor-like"/>
    <property type="match status" value="1"/>
</dbReference>
<dbReference type="InterPro" id="IPR053853">
    <property type="entry name" value="FitA-like_RHH"/>
</dbReference>
<dbReference type="InterPro" id="IPR013321">
    <property type="entry name" value="Arc_rbn_hlx_hlx"/>
</dbReference>
<reference evidence="3 4" key="1">
    <citation type="submission" date="2021-03" db="EMBL/GenBank/DDBJ databases">
        <authorList>
            <person name="Peeters C."/>
        </authorList>
    </citation>
    <scope>NUCLEOTIDE SEQUENCE [LARGE SCALE GENOMIC DNA]</scope>
    <source>
        <strain evidence="3 4">LMG 26411</strain>
    </source>
</reference>
<protein>
    <recommendedName>
        <fullName evidence="2">Antitoxin FitA-like ribbon-helix-helix domain-containing protein</fullName>
    </recommendedName>
</protein>
<dbReference type="RefSeq" id="WP_211957526.1">
    <property type="nucleotide sequence ID" value="NZ_CAJPVI010000059.1"/>
</dbReference>
<dbReference type="EMBL" id="CAJPVI010000059">
    <property type="protein sequence ID" value="CAG2159451.1"/>
    <property type="molecule type" value="Genomic_DNA"/>
</dbReference>
<dbReference type="Proteomes" id="UP000672657">
    <property type="component" value="Unassembled WGS sequence"/>
</dbReference>
<evidence type="ECO:0000259" key="2">
    <source>
        <dbReference type="Pfam" id="PF22513"/>
    </source>
</evidence>